<evidence type="ECO:0000313" key="2">
    <source>
        <dbReference type="WBParaSite" id="JU765_v2.g19793.t1"/>
    </source>
</evidence>
<accession>A0AC34QUW7</accession>
<proteinExistence type="predicted"/>
<organism evidence="1 2">
    <name type="scientific">Panagrolaimus sp. JU765</name>
    <dbReference type="NCBI Taxonomy" id="591449"/>
    <lineage>
        <taxon>Eukaryota</taxon>
        <taxon>Metazoa</taxon>
        <taxon>Ecdysozoa</taxon>
        <taxon>Nematoda</taxon>
        <taxon>Chromadorea</taxon>
        <taxon>Rhabditida</taxon>
        <taxon>Tylenchina</taxon>
        <taxon>Panagrolaimomorpha</taxon>
        <taxon>Panagrolaimoidea</taxon>
        <taxon>Panagrolaimidae</taxon>
        <taxon>Panagrolaimus</taxon>
    </lineage>
</organism>
<name>A0AC34QUW7_9BILA</name>
<dbReference type="Proteomes" id="UP000887576">
    <property type="component" value="Unplaced"/>
</dbReference>
<reference evidence="2" key="1">
    <citation type="submission" date="2022-11" db="UniProtKB">
        <authorList>
            <consortium name="WormBaseParasite"/>
        </authorList>
    </citation>
    <scope>IDENTIFICATION</scope>
</reference>
<sequence>MTKIFNFNFQLLFLCLLLGNLIPQSFCTFSSFFATEQENVPVSNSIIETETIDNNRKTTSNLGCFLCAQLLTVTKQRVGLSQTQLRIVLNDRCTQLPTVFRSQCFAFVSDSLPQIYVSLTYDMPVKNLCELLKLCDPNNPFINERLIEETIDEKMSTTTTTTTTTAIPNTIPTKSYPSYPFPMSTTMFPPMIGNELTSPSPFEERRRPYPMIPDPNNLVSGPSTPDKSIDKSEIPDFKELASKTGGLPSTTNINGPDGKKVGWSKRLTCLFCERMLNNAKSYAISAKSEISAFANATCSKITEPELAEQCFQLTDRKINELAVFVDEQVVEALWCAQLNHC</sequence>
<evidence type="ECO:0000313" key="1">
    <source>
        <dbReference type="Proteomes" id="UP000887576"/>
    </source>
</evidence>
<dbReference type="WBParaSite" id="JU765_v2.g19793.t1">
    <property type="protein sequence ID" value="JU765_v2.g19793.t1"/>
    <property type="gene ID" value="JU765_v2.g19793"/>
</dbReference>
<protein>
    <submittedName>
        <fullName evidence="2">Saposin B-type domain-containing protein</fullName>
    </submittedName>
</protein>